<proteinExistence type="predicted"/>
<dbReference type="AlphaFoldDB" id="A0A0C2MYR5"/>
<reference evidence="1 2" key="1">
    <citation type="journal article" date="2014" name="Genome Biol. Evol.">
        <title>The genome of the myxosporean Thelohanellus kitauei shows adaptations to nutrient acquisition within its fish host.</title>
        <authorList>
            <person name="Yang Y."/>
            <person name="Xiong J."/>
            <person name="Zhou Z."/>
            <person name="Huo F."/>
            <person name="Miao W."/>
            <person name="Ran C."/>
            <person name="Liu Y."/>
            <person name="Zhang J."/>
            <person name="Feng J."/>
            <person name="Wang M."/>
            <person name="Wang M."/>
            <person name="Wang L."/>
            <person name="Yao B."/>
        </authorList>
    </citation>
    <scope>NUCLEOTIDE SEQUENCE [LARGE SCALE GENOMIC DNA]</scope>
    <source>
        <strain evidence="1">Wuqing</strain>
    </source>
</reference>
<evidence type="ECO:0000313" key="1">
    <source>
        <dbReference type="EMBL" id="KII69290.1"/>
    </source>
</evidence>
<name>A0A0C2MYR5_THEKT</name>
<dbReference type="Proteomes" id="UP000031668">
    <property type="component" value="Unassembled WGS sequence"/>
</dbReference>
<evidence type="ECO:0000313" key="2">
    <source>
        <dbReference type="Proteomes" id="UP000031668"/>
    </source>
</evidence>
<gene>
    <name evidence="1" type="ORF">RF11_13777</name>
</gene>
<protein>
    <submittedName>
        <fullName evidence="1">Uncharacterized protein</fullName>
    </submittedName>
</protein>
<dbReference type="EMBL" id="JWZT01002471">
    <property type="protein sequence ID" value="KII69290.1"/>
    <property type="molecule type" value="Genomic_DNA"/>
</dbReference>
<dbReference type="OrthoDB" id="7744248at2759"/>
<keyword evidence="2" id="KW-1185">Reference proteome</keyword>
<organism evidence="1 2">
    <name type="scientific">Thelohanellus kitauei</name>
    <name type="common">Myxosporean</name>
    <dbReference type="NCBI Taxonomy" id="669202"/>
    <lineage>
        <taxon>Eukaryota</taxon>
        <taxon>Metazoa</taxon>
        <taxon>Cnidaria</taxon>
        <taxon>Myxozoa</taxon>
        <taxon>Myxosporea</taxon>
        <taxon>Bivalvulida</taxon>
        <taxon>Platysporina</taxon>
        <taxon>Myxobolidae</taxon>
        <taxon>Thelohanellus</taxon>
    </lineage>
</organism>
<comment type="caution">
    <text evidence="1">The sequence shown here is derived from an EMBL/GenBank/DDBJ whole genome shotgun (WGS) entry which is preliminary data.</text>
</comment>
<sequence length="119" mass="13242">MGKQPILFFQKIEGRISMIFALNCSNIRTDAVISTGVNSAIFEEFLTKLVTILGREGEFTIVMANLRLVAGRDGTLLGTNDLISRITEACTLVTQENLANYINNCEKNRKSQNEEDIGR</sequence>
<accession>A0A0C2MYR5</accession>